<keyword evidence="3" id="KW-1185">Reference proteome</keyword>
<organism evidence="2 3">
    <name type="scientific">Cladophialophora immunda</name>
    <dbReference type="NCBI Taxonomy" id="569365"/>
    <lineage>
        <taxon>Eukaryota</taxon>
        <taxon>Fungi</taxon>
        <taxon>Dikarya</taxon>
        <taxon>Ascomycota</taxon>
        <taxon>Pezizomycotina</taxon>
        <taxon>Eurotiomycetes</taxon>
        <taxon>Chaetothyriomycetidae</taxon>
        <taxon>Chaetothyriales</taxon>
        <taxon>Herpotrichiellaceae</taxon>
        <taxon>Cladophialophora</taxon>
    </lineage>
</organism>
<gene>
    <name evidence="2" type="ORF">PV07_08542</name>
</gene>
<evidence type="ECO:0000256" key="1">
    <source>
        <dbReference type="SAM" id="MobiDB-lite"/>
    </source>
</evidence>
<feature type="compositionally biased region" description="Basic and acidic residues" evidence="1">
    <location>
        <begin position="8"/>
        <end position="17"/>
    </location>
</feature>
<feature type="compositionally biased region" description="Polar residues" evidence="1">
    <location>
        <begin position="465"/>
        <end position="478"/>
    </location>
</feature>
<dbReference type="HOGENOM" id="CLU_021421_0_0_1"/>
<dbReference type="EMBL" id="KN847044">
    <property type="protein sequence ID" value="KIW25357.1"/>
    <property type="molecule type" value="Genomic_DNA"/>
</dbReference>
<dbReference type="OrthoDB" id="4160615at2759"/>
<dbReference type="RefSeq" id="XP_016245573.1">
    <property type="nucleotide sequence ID" value="XM_016395717.1"/>
</dbReference>
<name>A0A0D2AK84_9EURO</name>
<evidence type="ECO:0000313" key="2">
    <source>
        <dbReference type="EMBL" id="KIW25357.1"/>
    </source>
</evidence>
<feature type="compositionally biased region" description="Low complexity" evidence="1">
    <location>
        <begin position="21"/>
        <end position="35"/>
    </location>
</feature>
<proteinExistence type="predicted"/>
<dbReference type="Proteomes" id="UP000054466">
    <property type="component" value="Unassembled WGS sequence"/>
</dbReference>
<reference evidence="2 3" key="1">
    <citation type="submission" date="2015-01" db="EMBL/GenBank/DDBJ databases">
        <title>The Genome Sequence of Cladophialophora immunda CBS83496.</title>
        <authorList>
            <consortium name="The Broad Institute Genomics Platform"/>
            <person name="Cuomo C."/>
            <person name="de Hoog S."/>
            <person name="Gorbushina A."/>
            <person name="Stielow B."/>
            <person name="Teixiera M."/>
            <person name="Abouelleil A."/>
            <person name="Chapman S.B."/>
            <person name="Priest M."/>
            <person name="Young S.K."/>
            <person name="Wortman J."/>
            <person name="Nusbaum C."/>
            <person name="Birren B."/>
        </authorList>
    </citation>
    <scope>NUCLEOTIDE SEQUENCE [LARGE SCALE GENOMIC DNA]</scope>
    <source>
        <strain evidence="2 3">CBS 83496</strain>
    </source>
</reference>
<dbReference type="GeneID" id="27347736"/>
<dbReference type="AlphaFoldDB" id="A0A0D2AK84"/>
<accession>A0A0D2AK84</accession>
<sequence length="543" mass="59905">MASPGPPDELHPEREAQAHNSQPQPSSSPDLSSVPGNELRKLTDSVIIAAESNGGLYAPIFRQLQIRADKQQDFHSGVIRVIRNRHHKLIQRASDASLKSLTDFLLRAFGYIIWKADSDWVLDKTDLDEGEAKLIYVKGRHNVPDCRFHPILEPLWRQMRNLMFTRRRQGPTHRSRASGVAATDGEDSYLADVDTRSSSPVAAAHARARARATAKLDNLAAHIARNGPAQSNHRMSTERTEDAIIDLIARLAEIRANSDPRTFEELWQVHIMRAEELDDGQGMNEGELEMEENTVSLTQEHPVVARAPDQHCGNRASQSNVPFMTEGTPVLPRPMVSQALIPPSLPSVMSVYVSVSRLPTQGHFDSISHTTAASLAQAYHWPSAPVREHNVAAFFTGICYRVDIAPSAVLGRFGDRAVQDTSRLVARSPLAVEDSGSDDRVDFSNQCQQPSGARACDSSDCEMMDTTSDLPEPATSSPKPALADCSSPGSPVLGHDLDDFTEEEWRVIALGWRDFQNDLRHAARMGMRIWRMKVCVVVAAASS</sequence>
<evidence type="ECO:0000313" key="3">
    <source>
        <dbReference type="Proteomes" id="UP000054466"/>
    </source>
</evidence>
<feature type="region of interest" description="Disordered" evidence="1">
    <location>
        <begin position="1"/>
        <end position="35"/>
    </location>
</feature>
<protein>
    <submittedName>
        <fullName evidence="2">Uncharacterized protein</fullName>
    </submittedName>
</protein>
<dbReference type="VEuPathDB" id="FungiDB:PV07_08542"/>
<feature type="region of interest" description="Disordered" evidence="1">
    <location>
        <begin position="430"/>
        <end position="488"/>
    </location>
</feature>